<gene>
    <name evidence="3" type="ORF">Sjap_013168</name>
</gene>
<organism evidence="3 4">
    <name type="scientific">Stephania japonica</name>
    <dbReference type="NCBI Taxonomy" id="461633"/>
    <lineage>
        <taxon>Eukaryota</taxon>
        <taxon>Viridiplantae</taxon>
        <taxon>Streptophyta</taxon>
        <taxon>Embryophyta</taxon>
        <taxon>Tracheophyta</taxon>
        <taxon>Spermatophyta</taxon>
        <taxon>Magnoliopsida</taxon>
        <taxon>Ranunculales</taxon>
        <taxon>Menispermaceae</taxon>
        <taxon>Menispermoideae</taxon>
        <taxon>Cissampelideae</taxon>
        <taxon>Stephania</taxon>
    </lineage>
</organism>
<dbReference type="Pfam" id="PF14111">
    <property type="entry name" value="DUF4283"/>
    <property type="match status" value="1"/>
</dbReference>
<accession>A0AAP0P124</accession>
<keyword evidence="4" id="KW-1185">Reference proteome</keyword>
<dbReference type="AlphaFoldDB" id="A0AAP0P124"/>
<feature type="region of interest" description="Disordered" evidence="1">
    <location>
        <begin position="218"/>
        <end position="255"/>
    </location>
</feature>
<evidence type="ECO:0000256" key="1">
    <source>
        <dbReference type="SAM" id="MobiDB-lite"/>
    </source>
</evidence>
<evidence type="ECO:0000313" key="4">
    <source>
        <dbReference type="Proteomes" id="UP001417504"/>
    </source>
</evidence>
<comment type="caution">
    <text evidence="3">The sequence shown here is derived from an EMBL/GenBank/DDBJ whole genome shotgun (WGS) entry which is preliminary data.</text>
</comment>
<feature type="compositionally biased region" description="Polar residues" evidence="1">
    <location>
        <begin position="241"/>
        <end position="255"/>
    </location>
</feature>
<sequence length="255" mass="28913">MKLVGSSHQDVNMEEEENFFPIDVELENEDIKGEIVDSILKLSFSEKVVNQMNAPMKNIVMVQMLGWSIRFHALHNRLITLWTPKGSMHVMDLENGYYIIRLGSNVDYVKALLSGPWQVNISLLRILETTSVSLEKENEPAKNVTGAWIHAARKGRIVKQWNPRDESNEWKSRADGKAITNSTRFVVLATTQESNEEITSTLVEEKLDSLNRKVVSQNDFTVDPTPQKIMGRKETGPKYATPTSASPSPETEQRE</sequence>
<proteinExistence type="predicted"/>
<protein>
    <recommendedName>
        <fullName evidence="2">DUF4283 domain-containing protein</fullName>
    </recommendedName>
</protein>
<evidence type="ECO:0000259" key="2">
    <source>
        <dbReference type="Pfam" id="PF14111"/>
    </source>
</evidence>
<evidence type="ECO:0000313" key="3">
    <source>
        <dbReference type="EMBL" id="KAK9123566.1"/>
    </source>
</evidence>
<feature type="domain" description="DUF4283" evidence="2">
    <location>
        <begin position="57"/>
        <end position="126"/>
    </location>
</feature>
<reference evidence="3 4" key="1">
    <citation type="submission" date="2024-01" db="EMBL/GenBank/DDBJ databases">
        <title>Genome assemblies of Stephania.</title>
        <authorList>
            <person name="Yang L."/>
        </authorList>
    </citation>
    <scope>NUCLEOTIDE SEQUENCE [LARGE SCALE GENOMIC DNA]</scope>
    <source>
        <strain evidence="3">QJT</strain>
        <tissue evidence="3">Leaf</tissue>
    </source>
</reference>
<dbReference type="EMBL" id="JBBNAE010000005">
    <property type="protein sequence ID" value="KAK9123566.1"/>
    <property type="molecule type" value="Genomic_DNA"/>
</dbReference>
<name>A0AAP0P124_9MAGN</name>
<dbReference type="Proteomes" id="UP001417504">
    <property type="component" value="Unassembled WGS sequence"/>
</dbReference>
<dbReference type="InterPro" id="IPR025558">
    <property type="entry name" value="DUF4283"/>
</dbReference>